<dbReference type="InterPro" id="IPR001715">
    <property type="entry name" value="CH_dom"/>
</dbReference>
<dbReference type="SMART" id="SM00033">
    <property type="entry name" value="CH"/>
    <property type="match status" value="1"/>
</dbReference>
<feature type="compositionally biased region" description="Basic and acidic residues" evidence="4">
    <location>
        <begin position="1529"/>
        <end position="1540"/>
    </location>
</feature>
<dbReference type="InterPro" id="IPR001611">
    <property type="entry name" value="Leu-rich_rpt"/>
</dbReference>
<dbReference type="PROSITE" id="PS51140">
    <property type="entry name" value="CUE"/>
    <property type="match status" value="1"/>
</dbReference>
<dbReference type="GO" id="GO:0006355">
    <property type="term" value="P:regulation of DNA-templated transcription"/>
    <property type="evidence" value="ECO:0007669"/>
    <property type="project" value="TreeGrafter"/>
</dbReference>
<dbReference type="GO" id="GO:0043130">
    <property type="term" value="F:ubiquitin binding"/>
    <property type="evidence" value="ECO:0007669"/>
    <property type="project" value="InterPro"/>
</dbReference>
<dbReference type="InterPro" id="IPR003892">
    <property type="entry name" value="CUE"/>
</dbReference>
<dbReference type="SMART" id="SM00369">
    <property type="entry name" value="LRR_TYP"/>
    <property type="match status" value="6"/>
</dbReference>
<dbReference type="Gene3D" id="1.10.418.10">
    <property type="entry name" value="Calponin-like domain"/>
    <property type="match status" value="1"/>
</dbReference>
<dbReference type="SUPFAM" id="SSF46934">
    <property type="entry name" value="UBA-like"/>
    <property type="match status" value="1"/>
</dbReference>
<evidence type="ECO:0000313" key="8">
    <source>
        <dbReference type="Proteomes" id="UP000225706"/>
    </source>
</evidence>
<dbReference type="InterPro" id="IPR052586">
    <property type="entry name" value="ASCC2"/>
</dbReference>
<feature type="compositionally biased region" description="Basic and acidic residues" evidence="4">
    <location>
        <begin position="393"/>
        <end position="412"/>
    </location>
</feature>
<dbReference type="PANTHER" id="PTHR21494:SF0">
    <property type="entry name" value="ACTIVATING SIGNAL COINTEGRATOR 1 COMPLEX SUBUNIT 2"/>
    <property type="match status" value="1"/>
</dbReference>
<dbReference type="InterPro" id="IPR003591">
    <property type="entry name" value="Leu-rich_rpt_typical-subtyp"/>
</dbReference>
<dbReference type="STRING" id="50429.A0A2B4S3H8"/>
<sequence length="1592" mass="182704">MSGNTSLERCFKEAEETGRLNLSQKNLRDFPDPTDDCELIDVIEIDLSRNKLSEFPAELCDFVMIERVDLYHNTIRGVPESQMSELKFLRVLNLRRNQITTFPSELCSLPLQALNLSNNKLTSLPVEIGHLTLLQDLDLSSNELVHLPSSMGEMISLKDLNIRRNRLEVLPDELSKLKLVRLDFSYNKVSVIPPAYRLITSLSVLELAHNPLTSPPAQVCTKGKLHIFKYLSATAHEQEKRRTFDRDVVRKYSFPRSSSEDAPENHLMIDRVRRTHSLDLARNAAARESYEKEVYRPSSLRDRERTRPPFSNVFETEEKRREIQKEIERAQQLLADAHDVEDGEIQSKPDEEYDEGEEILKEFLQIEAEQRRKKEEEERQIEERRSAARKLQTQHEEIQQQRQAEVRRKMESKNATPDQKKLSSSFGGRDSVKPPVPNRPTYKVLTRTGSAKEASTPPMESPDVAWNRQEEELRARKREQLMQQSRREAQLSRLRFEEERMKRSSLSRDGSSKSRFSGKTSAATVSFNGSEAPSQTDGGLQDRETWEELVYSNIQTRQKAPQVRSLPATFRDQNNPNFTIKRMYDSAREEFEQLERLREGIESRLKVALPDDLPASLADGVVLCHLINHIKKGLIPSIHIPSAGVPKLTMPKCQKNVDYFLEACRKLGVDKDKLCTPSDILEEKSPLRVCQTALRKQFLQSTTSQGASDLQPFRHDRGSDKPVAGDFFVKFVICGFVKEDQVVQLVPDFSLGPLLQQFKTLVCYIQTLPGLTPFLELLERAIADLLVPAITKHATTQEERDLLGLSVRLGRLGLIIQRHNEIRDLEAEMLRMVCTDVETEPVLQEITGEELNRGANRAPDARLDIHARGFWDRQQSAFFDVRVCHPNADSYRELSPKQIFQLHENEKKRQYSRRVLEVEQATFTPLVFTSTGGMADECKRFHSRLAELLALKKGDDYATTISWIRAKISFAILRSALLCLRGTRRKRRRDKEFEGVALDLRVRKTVNPVTKIVEEIPELSPVWIEDVQFVPYSPPPEQPSSGSPLDHGGMEQWIERISFISEDLKWLLSLPHSKFWCQVIFDESLQQCLDSYLKYATRNFDALSVLPSEAATLNESIHKRVFMTYLRMSTHKESKVYLKREKRFKEEIEQYRQERPKIQQQFSDLKRKLGEVSEDDWLSIPEVGDYRNKKQRNPRTEKFLSSYDSRFSIREDLNRIQQLTASVDETRMDYILDAVDSARKAFPRHFTERKNTDENGLTVGRSTNVVDTLVNVRADELTEEHLANVNGFVDDKSEGATPKTVSDVELFSMVTHVQDLLPGLGDGFVIMCLEELHFDVEQVINLLLEDNLPPSLRDADRSLSKETLMKNKKKTSTTILKERHSVYDKDEFDVFSGSKVDVTKVHKGKRRDRANLQALLSDKSDITESVKERYAAYDVFNEHRRMVSLYDDEYDDTYDSQNVGAQDADSADELTVRRPFTIPRVLGGSPEPSDEESEEESSSGEGKAKEDEPEIDKALVNRRYRGPRKPKKGEKDGDAAKEGQKGGPKGRGRGVSDAEKKNRAHNERNKGLRANHNRRVGAERKRAKGMGMLSHR</sequence>
<evidence type="ECO:0000256" key="2">
    <source>
        <dbReference type="ARBA" id="ARBA00022737"/>
    </source>
</evidence>
<dbReference type="SMART" id="SM00364">
    <property type="entry name" value="LRR_BAC"/>
    <property type="match status" value="4"/>
</dbReference>
<feature type="coiled-coil region" evidence="3">
    <location>
        <begin position="1134"/>
        <end position="1168"/>
    </location>
</feature>
<dbReference type="Pfam" id="PF02845">
    <property type="entry name" value="CUE"/>
    <property type="match status" value="1"/>
</dbReference>
<dbReference type="InterPro" id="IPR036872">
    <property type="entry name" value="CH_dom_sf"/>
</dbReference>
<dbReference type="Pfam" id="PF13855">
    <property type="entry name" value="LRR_8"/>
    <property type="match status" value="1"/>
</dbReference>
<evidence type="ECO:0000313" key="7">
    <source>
        <dbReference type="EMBL" id="PFX25264.1"/>
    </source>
</evidence>
<keyword evidence="8" id="KW-1185">Reference proteome</keyword>
<feature type="compositionally biased region" description="Basic and acidic residues" evidence="4">
    <location>
        <begin position="468"/>
        <end position="502"/>
    </location>
</feature>
<dbReference type="CDD" id="cd14364">
    <property type="entry name" value="CUE_ASCC2"/>
    <property type="match status" value="1"/>
</dbReference>
<feature type="domain" description="Calponin-homology (CH)" evidence="5">
    <location>
        <begin position="591"/>
        <end position="700"/>
    </location>
</feature>
<keyword evidence="2" id="KW-0677">Repeat</keyword>
<dbReference type="EMBL" id="LSMT01000155">
    <property type="protein sequence ID" value="PFX25264.1"/>
    <property type="molecule type" value="Genomic_DNA"/>
</dbReference>
<dbReference type="FunFam" id="3.80.10.10:FF:000067">
    <property type="entry name" value="Leucine-rich repeat and calponin homology domain-containing protein 4 isoform 1"/>
    <property type="match status" value="1"/>
</dbReference>
<feature type="compositionally biased region" description="Basic and acidic residues" evidence="4">
    <location>
        <begin position="369"/>
        <end position="386"/>
    </location>
</feature>
<keyword evidence="1" id="KW-0433">Leucine-rich repeat</keyword>
<comment type="caution">
    <text evidence="7">The sequence shown here is derived from an EMBL/GenBank/DDBJ whole genome shotgun (WGS) entry which is preliminary data.</text>
</comment>
<evidence type="ECO:0000256" key="4">
    <source>
        <dbReference type="SAM" id="MobiDB-lite"/>
    </source>
</evidence>
<dbReference type="OrthoDB" id="660555at2759"/>
<evidence type="ECO:0000259" key="6">
    <source>
        <dbReference type="PROSITE" id="PS51140"/>
    </source>
</evidence>
<dbReference type="SUPFAM" id="SSF47576">
    <property type="entry name" value="Calponin-homology domain, CH-domain"/>
    <property type="match status" value="1"/>
</dbReference>
<dbReference type="InterPro" id="IPR032675">
    <property type="entry name" value="LRR_dom_sf"/>
</dbReference>
<feature type="compositionally biased region" description="Polar residues" evidence="4">
    <location>
        <begin position="413"/>
        <end position="426"/>
    </location>
</feature>
<dbReference type="SUPFAM" id="SSF52058">
    <property type="entry name" value="L domain-like"/>
    <property type="match status" value="1"/>
</dbReference>
<dbReference type="Pfam" id="PF06424">
    <property type="entry name" value="PRP1_N"/>
    <property type="match status" value="1"/>
</dbReference>
<evidence type="ECO:0000256" key="3">
    <source>
        <dbReference type="SAM" id="Coils"/>
    </source>
</evidence>
<feature type="compositionally biased region" description="Basic and acidic residues" evidence="4">
    <location>
        <begin position="1502"/>
        <end position="1515"/>
    </location>
</feature>
<dbReference type="PROSITE" id="PS51450">
    <property type="entry name" value="LRR"/>
    <property type="match status" value="2"/>
</dbReference>
<keyword evidence="3" id="KW-0175">Coiled coil</keyword>
<dbReference type="SMART" id="SM00546">
    <property type="entry name" value="CUE"/>
    <property type="match status" value="1"/>
</dbReference>
<feature type="compositionally biased region" description="Basic and acidic residues" evidence="4">
    <location>
        <begin position="1550"/>
        <end position="1566"/>
    </location>
</feature>
<dbReference type="InterPro" id="IPR009060">
    <property type="entry name" value="UBA-like_sf"/>
</dbReference>
<gene>
    <name evidence="7" type="primary">Lrch1</name>
    <name evidence="7" type="ORF">AWC38_SpisGene10117</name>
</gene>
<dbReference type="Gene3D" id="3.80.10.10">
    <property type="entry name" value="Ribonuclease Inhibitor"/>
    <property type="match status" value="1"/>
</dbReference>
<dbReference type="PROSITE" id="PS50021">
    <property type="entry name" value="CH"/>
    <property type="match status" value="1"/>
</dbReference>
<feature type="domain" description="CUE" evidence="6">
    <location>
        <begin position="1305"/>
        <end position="1348"/>
    </location>
</feature>
<name>A0A2B4S3H8_STYPI</name>
<feature type="compositionally biased region" description="Acidic residues" evidence="4">
    <location>
        <begin position="1488"/>
        <end position="1498"/>
    </location>
</feature>
<dbReference type="PANTHER" id="PTHR21494">
    <property type="entry name" value="ACTIVATING SIGNAL COINTEGRATOR 1 COMPLEX SUBUNIT 2 ASC-1 COMPLEX SUBUNIT P100"/>
    <property type="match status" value="1"/>
</dbReference>
<dbReference type="InterPro" id="IPR041800">
    <property type="entry name" value="ASCC2_CUE"/>
</dbReference>
<evidence type="ECO:0000259" key="5">
    <source>
        <dbReference type="PROSITE" id="PS50021"/>
    </source>
</evidence>
<feature type="compositionally biased region" description="Low complexity" evidence="4">
    <location>
        <begin position="507"/>
        <end position="519"/>
    </location>
</feature>
<feature type="compositionally biased region" description="Polar residues" evidence="4">
    <location>
        <begin position="520"/>
        <end position="538"/>
    </location>
</feature>
<proteinExistence type="predicted"/>
<feature type="compositionally biased region" description="Basic residues" evidence="4">
    <location>
        <begin position="1516"/>
        <end position="1528"/>
    </location>
</feature>
<dbReference type="GO" id="GO:0000398">
    <property type="term" value="P:mRNA splicing, via spliceosome"/>
    <property type="evidence" value="ECO:0007669"/>
    <property type="project" value="InterPro"/>
</dbReference>
<reference evidence="8" key="1">
    <citation type="journal article" date="2017" name="bioRxiv">
        <title>Comparative analysis of the genomes of Stylophora pistillata and Acropora digitifera provides evidence for extensive differences between species of corals.</title>
        <authorList>
            <person name="Voolstra C.R."/>
            <person name="Li Y."/>
            <person name="Liew Y.J."/>
            <person name="Baumgarten S."/>
            <person name="Zoccola D."/>
            <person name="Flot J.-F."/>
            <person name="Tambutte S."/>
            <person name="Allemand D."/>
            <person name="Aranda M."/>
        </authorList>
    </citation>
    <scope>NUCLEOTIDE SEQUENCE [LARGE SCALE GENOMIC DNA]</scope>
</reference>
<organism evidence="7 8">
    <name type="scientific">Stylophora pistillata</name>
    <name type="common">Smooth cauliflower coral</name>
    <dbReference type="NCBI Taxonomy" id="50429"/>
    <lineage>
        <taxon>Eukaryota</taxon>
        <taxon>Metazoa</taxon>
        <taxon>Cnidaria</taxon>
        <taxon>Anthozoa</taxon>
        <taxon>Hexacorallia</taxon>
        <taxon>Scleractinia</taxon>
        <taxon>Astrocoeniina</taxon>
        <taxon>Pocilloporidae</taxon>
        <taxon>Stylophora</taxon>
    </lineage>
</organism>
<feature type="region of interest" description="Disordered" evidence="4">
    <location>
        <begin position="1454"/>
        <end position="1592"/>
    </location>
</feature>
<feature type="region of interest" description="Disordered" evidence="4">
    <location>
        <begin position="369"/>
        <end position="541"/>
    </location>
</feature>
<dbReference type="Pfam" id="PF00307">
    <property type="entry name" value="CH"/>
    <property type="match status" value="1"/>
</dbReference>
<protein>
    <submittedName>
        <fullName evidence="7">Leucine-rich repeat and calponin-likey domain-containing protein 1</fullName>
    </submittedName>
</protein>
<dbReference type="InterPro" id="IPR010491">
    <property type="entry name" value="PRP1_N"/>
</dbReference>
<dbReference type="Proteomes" id="UP000225706">
    <property type="component" value="Unassembled WGS sequence"/>
</dbReference>
<evidence type="ECO:0000256" key="1">
    <source>
        <dbReference type="ARBA" id="ARBA00022614"/>
    </source>
</evidence>
<accession>A0A2B4S3H8</accession>
<dbReference type="Gene3D" id="1.10.8.10">
    <property type="entry name" value="DNA helicase RuvA subunit, C-terminal domain"/>
    <property type="match status" value="1"/>
</dbReference>
<dbReference type="CDD" id="cd21205">
    <property type="entry name" value="CH_LRCH"/>
    <property type="match status" value="1"/>
</dbReference>